<organism evidence="1 2">
    <name type="scientific">Aspergillus tanneri</name>
    <dbReference type="NCBI Taxonomy" id="1220188"/>
    <lineage>
        <taxon>Eukaryota</taxon>
        <taxon>Fungi</taxon>
        <taxon>Dikarya</taxon>
        <taxon>Ascomycota</taxon>
        <taxon>Pezizomycotina</taxon>
        <taxon>Eurotiomycetes</taxon>
        <taxon>Eurotiomycetidae</taxon>
        <taxon>Eurotiales</taxon>
        <taxon>Aspergillaceae</taxon>
        <taxon>Aspergillus</taxon>
        <taxon>Aspergillus subgen. Circumdati</taxon>
    </lineage>
</organism>
<dbReference type="Proteomes" id="UP000308092">
    <property type="component" value="Unassembled WGS sequence"/>
</dbReference>
<evidence type="ECO:0000313" key="2">
    <source>
        <dbReference type="Proteomes" id="UP000308092"/>
    </source>
</evidence>
<dbReference type="VEuPathDB" id="FungiDB:EYZ11_012958"/>
<gene>
    <name evidence="1" type="ORF">EYZ11_012958</name>
</gene>
<dbReference type="EMBL" id="SOSA01001122">
    <property type="protein sequence ID" value="THC87596.1"/>
    <property type="molecule type" value="Genomic_DNA"/>
</dbReference>
<proteinExistence type="predicted"/>
<protein>
    <submittedName>
        <fullName evidence="1">Uncharacterized protein</fullName>
    </submittedName>
</protein>
<dbReference type="AlphaFoldDB" id="A0A4S3IYV9"/>
<evidence type="ECO:0000313" key="1">
    <source>
        <dbReference type="EMBL" id="THC87596.1"/>
    </source>
</evidence>
<sequence>MLIFATLQLLIQTNDKKGIAEWIACHQPPIWQESVTFGLKNSNSSVPDPARNLTPSKSLNQKGLELSVPALLKHGDVLPTWHKRNEPNQ</sequence>
<name>A0A4S3IYV9_9EURO</name>
<keyword evidence="2" id="KW-1185">Reference proteome</keyword>
<reference evidence="1 2" key="1">
    <citation type="submission" date="2019-03" db="EMBL/GenBank/DDBJ databases">
        <title>The genome sequence of a newly discovered highly antifungal drug resistant Aspergillus species, Aspergillus tanneri NIH 1004.</title>
        <authorList>
            <person name="Mounaud S."/>
            <person name="Singh I."/>
            <person name="Joardar V."/>
            <person name="Pakala S."/>
            <person name="Pakala S."/>
            <person name="Venepally P."/>
            <person name="Hoover J."/>
            <person name="Nierman W."/>
            <person name="Chung J."/>
            <person name="Losada L."/>
        </authorList>
    </citation>
    <scope>NUCLEOTIDE SEQUENCE [LARGE SCALE GENOMIC DNA]</scope>
    <source>
        <strain evidence="1 2">NIH1004</strain>
    </source>
</reference>
<comment type="caution">
    <text evidence="1">The sequence shown here is derived from an EMBL/GenBank/DDBJ whole genome shotgun (WGS) entry which is preliminary data.</text>
</comment>
<accession>A0A4S3IYV9</accession>